<evidence type="ECO:0000313" key="2">
    <source>
        <dbReference type="Proteomes" id="UP000477911"/>
    </source>
</evidence>
<accession>A0A6L7G1B8</accession>
<protein>
    <submittedName>
        <fullName evidence="1">DUF1476 family protein</fullName>
    </submittedName>
</protein>
<dbReference type="Pfam" id="PF07345">
    <property type="entry name" value="ATPaseInh_sub_z"/>
    <property type="match status" value="1"/>
</dbReference>
<organism evidence="1 2">
    <name type="scientific">Pseudooceanicola albus</name>
    <dbReference type="NCBI Taxonomy" id="2692189"/>
    <lineage>
        <taxon>Bacteria</taxon>
        <taxon>Pseudomonadati</taxon>
        <taxon>Pseudomonadota</taxon>
        <taxon>Alphaproteobacteria</taxon>
        <taxon>Rhodobacterales</taxon>
        <taxon>Paracoccaceae</taxon>
        <taxon>Pseudooceanicola</taxon>
    </lineage>
</organism>
<dbReference type="EMBL" id="WUMU01000004">
    <property type="protein sequence ID" value="MXN17492.1"/>
    <property type="molecule type" value="Genomic_DNA"/>
</dbReference>
<gene>
    <name evidence="1" type="ORF">GR170_06580</name>
</gene>
<dbReference type="AlphaFoldDB" id="A0A6L7G1B8"/>
<reference evidence="1 2" key="1">
    <citation type="submission" date="2019-12" db="EMBL/GenBank/DDBJ databases">
        <authorList>
            <person name="Li M."/>
        </authorList>
    </citation>
    <scope>NUCLEOTIDE SEQUENCE [LARGE SCALE GENOMIC DNA]</scope>
    <source>
        <strain evidence="1 2">GBMRC 2024</strain>
    </source>
</reference>
<dbReference type="RefSeq" id="WP_160892858.1">
    <property type="nucleotide sequence ID" value="NZ_WUMU01000004.1"/>
</dbReference>
<proteinExistence type="predicted"/>
<dbReference type="Gene3D" id="1.10.790.20">
    <property type="entry name" value="Domain of unknown function DUF1476"/>
    <property type="match status" value="1"/>
</dbReference>
<evidence type="ECO:0000313" key="1">
    <source>
        <dbReference type="EMBL" id="MXN17492.1"/>
    </source>
</evidence>
<dbReference type="InterPro" id="IPR009945">
    <property type="entry name" value="ATPase_inh_sub_z"/>
</dbReference>
<dbReference type="Proteomes" id="UP000477911">
    <property type="component" value="Unassembled WGS sequence"/>
</dbReference>
<keyword evidence="2" id="KW-1185">Reference proteome</keyword>
<sequence length="108" mass="11747">MTTFDDRERAAEARWAGAAETEFRVLSRAKRALAVWAAQSLGQQDGAAEITAQRLLQADLEGHLPVPEAVVRLLAGHVTRTEIESHYQHLLDLAHAAEGAPEAPPHAH</sequence>
<dbReference type="InterPro" id="IPR038293">
    <property type="entry name" value="ATPase_inh_sub_z_sf"/>
</dbReference>
<name>A0A6L7G1B8_9RHOB</name>
<comment type="caution">
    <text evidence="1">The sequence shown here is derived from an EMBL/GenBank/DDBJ whole genome shotgun (WGS) entry which is preliminary data.</text>
</comment>